<evidence type="ECO:0000313" key="2">
    <source>
        <dbReference type="EMBL" id="CBH95856.1"/>
    </source>
</evidence>
<dbReference type="PROSITE" id="PS51819">
    <property type="entry name" value="VOC"/>
    <property type="match status" value="1"/>
</dbReference>
<dbReference type="SUPFAM" id="SSF54593">
    <property type="entry name" value="Glyoxalase/Bleomycin resistance protein/Dihydroxybiphenyl dioxygenase"/>
    <property type="match status" value="1"/>
</dbReference>
<gene>
    <name evidence="2" type="ORF">CARN2_2127</name>
</gene>
<sequence>MFTYLMLGTNDLARAVRFYDPVMAALGHARCDTGDDASDDEAGWGTYLDDGRQELALWLCQPFNGQPASAGNGTMVALAARTRAQVDAFHAAALAQGGTNEGAPGLRPHYGPDFYAAYVRDPDGNKLAAVCRAAPSASGLGA</sequence>
<comment type="caution">
    <text evidence="2">The sequence shown here is derived from an EMBL/GenBank/DDBJ whole genome shotgun (WGS) entry which is preliminary data.</text>
</comment>
<evidence type="ECO:0000259" key="1">
    <source>
        <dbReference type="PROSITE" id="PS51819"/>
    </source>
</evidence>
<dbReference type="Gene3D" id="3.10.180.10">
    <property type="entry name" value="2,3-Dihydroxybiphenyl 1,2-Dioxygenase, domain 1"/>
    <property type="match status" value="1"/>
</dbReference>
<accession>E6PLQ5</accession>
<dbReference type="InterPro" id="IPR037523">
    <property type="entry name" value="VOC_core"/>
</dbReference>
<proteinExistence type="predicted"/>
<dbReference type="InterPro" id="IPR004360">
    <property type="entry name" value="Glyas_Fos-R_dOase_dom"/>
</dbReference>
<keyword evidence="2" id="KW-0456">Lyase</keyword>
<reference evidence="2" key="1">
    <citation type="submission" date="2009-10" db="EMBL/GenBank/DDBJ databases">
        <title>Diversity of trophic interactions inside an arsenic-rich microbial ecosystem.</title>
        <authorList>
            <person name="Bertin P.N."/>
            <person name="Heinrich-Salmeron A."/>
            <person name="Pelletier E."/>
            <person name="Goulhen-Chollet F."/>
            <person name="Arsene-Ploetze F."/>
            <person name="Gallien S."/>
            <person name="Calteau A."/>
            <person name="Vallenet D."/>
            <person name="Casiot C."/>
            <person name="Chane-Woon-Ming B."/>
            <person name="Giloteaux L."/>
            <person name="Barakat M."/>
            <person name="Bonnefoy V."/>
            <person name="Bruneel O."/>
            <person name="Chandler M."/>
            <person name="Cleiss J."/>
            <person name="Duran R."/>
            <person name="Elbaz-Poulichet F."/>
            <person name="Fonknechten N."/>
            <person name="Lauga B."/>
            <person name="Mornico D."/>
            <person name="Ortet P."/>
            <person name="Schaeffer C."/>
            <person name="Siguier P."/>
            <person name="Alexander Thil Smith A."/>
            <person name="Van Dorsselaer A."/>
            <person name="Weissenbach J."/>
            <person name="Medigue C."/>
            <person name="Le Paslier D."/>
        </authorList>
    </citation>
    <scope>NUCLEOTIDE SEQUENCE</scope>
</reference>
<organism evidence="2">
    <name type="scientific">mine drainage metagenome</name>
    <dbReference type="NCBI Taxonomy" id="410659"/>
    <lineage>
        <taxon>unclassified sequences</taxon>
        <taxon>metagenomes</taxon>
        <taxon>ecological metagenomes</taxon>
    </lineage>
</organism>
<dbReference type="GO" id="GO:0004462">
    <property type="term" value="F:lactoylglutathione lyase activity"/>
    <property type="evidence" value="ECO:0007669"/>
    <property type="project" value="UniProtKB-EC"/>
</dbReference>
<dbReference type="InterPro" id="IPR029068">
    <property type="entry name" value="Glyas_Bleomycin-R_OHBP_Dase"/>
</dbReference>
<dbReference type="PANTHER" id="PTHR35006:SF1">
    <property type="entry name" value="BLL2941 PROTEIN"/>
    <property type="match status" value="1"/>
</dbReference>
<name>E6PLQ5_9ZZZZ</name>
<feature type="domain" description="VOC" evidence="1">
    <location>
        <begin position="1"/>
        <end position="132"/>
    </location>
</feature>
<dbReference type="AlphaFoldDB" id="E6PLQ5"/>
<protein>
    <submittedName>
        <fullName evidence="2">Putative lactoylglutathione lyase protein</fullName>
        <ecNumber evidence="2">4.4.1.5</ecNumber>
    </submittedName>
</protein>
<dbReference type="PANTHER" id="PTHR35006">
    <property type="entry name" value="GLYOXALASE FAMILY PROTEIN (AFU_ORTHOLOGUE AFUA_5G14830)"/>
    <property type="match status" value="1"/>
</dbReference>
<dbReference type="EC" id="4.4.1.5" evidence="2"/>
<dbReference type="Pfam" id="PF00903">
    <property type="entry name" value="Glyoxalase"/>
    <property type="match status" value="1"/>
</dbReference>
<dbReference type="EMBL" id="CABM01000014">
    <property type="protein sequence ID" value="CBH95856.1"/>
    <property type="molecule type" value="Genomic_DNA"/>
</dbReference>
<dbReference type="CDD" id="cd07262">
    <property type="entry name" value="VOC_like"/>
    <property type="match status" value="1"/>
</dbReference>